<keyword evidence="3" id="KW-0238">DNA-binding</keyword>
<dbReference type="CDD" id="cd08471">
    <property type="entry name" value="PBP2_CrgA_like_2"/>
    <property type="match status" value="1"/>
</dbReference>
<keyword evidence="7" id="KW-1185">Reference proteome</keyword>
<organism evidence="6 7">
    <name type="scientific">Jeongeupia chitinilytica</name>
    <dbReference type="NCBI Taxonomy" id="1041641"/>
    <lineage>
        <taxon>Bacteria</taxon>
        <taxon>Pseudomonadati</taxon>
        <taxon>Pseudomonadota</taxon>
        <taxon>Betaproteobacteria</taxon>
        <taxon>Neisseriales</taxon>
        <taxon>Chitinibacteraceae</taxon>
        <taxon>Jeongeupia</taxon>
    </lineage>
</organism>
<evidence type="ECO:0000313" key="6">
    <source>
        <dbReference type="EMBL" id="GHD66938.1"/>
    </source>
</evidence>
<feature type="domain" description="HTH lysR-type" evidence="5">
    <location>
        <begin position="1"/>
        <end position="59"/>
    </location>
</feature>
<dbReference type="Gene3D" id="3.40.190.290">
    <property type="match status" value="1"/>
</dbReference>
<dbReference type="Pfam" id="PF00126">
    <property type="entry name" value="HTH_1"/>
    <property type="match status" value="1"/>
</dbReference>
<comment type="caution">
    <text evidence="6">The sequence shown here is derived from an EMBL/GenBank/DDBJ whole genome shotgun (WGS) entry which is preliminary data.</text>
</comment>
<dbReference type="PANTHER" id="PTHR30537">
    <property type="entry name" value="HTH-TYPE TRANSCRIPTIONAL REGULATOR"/>
    <property type="match status" value="1"/>
</dbReference>
<dbReference type="RefSeq" id="WP_189461707.1">
    <property type="nucleotide sequence ID" value="NZ_BMYO01000008.1"/>
</dbReference>
<dbReference type="SUPFAM" id="SSF53850">
    <property type="entry name" value="Periplasmic binding protein-like II"/>
    <property type="match status" value="1"/>
</dbReference>
<dbReference type="InterPro" id="IPR036390">
    <property type="entry name" value="WH_DNA-bd_sf"/>
</dbReference>
<comment type="similarity">
    <text evidence="1">Belongs to the LysR transcriptional regulatory family.</text>
</comment>
<dbReference type="InterPro" id="IPR000847">
    <property type="entry name" value="LysR_HTH_N"/>
</dbReference>
<proteinExistence type="inferred from homology"/>
<name>A0ABQ3H5A9_9NEIS</name>
<dbReference type="EMBL" id="BMYO01000008">
    <property type="protein sequence ID" value="GHD66938.1"/>
    <property type="molecule type" value="Genomic_DNA"/>
</dbReference>
<evidence type="ECO:0000313" key="7">
    <source>
        <dbReference type="Proteomes" id="UP000604737"/>
    </source>
</evidence>
<sequence length="293" mass="31941">MDKLRAMQTFVAIVECGSLTAAARVLTSSLPAVVRTLATLEEALGVRLLNRTTRRISLTDEGRDYLESCRQILGAIDEAEQRLSDRQDEASGRLVVTASVLFGQMYVAPAVTRFLQAHPKVQCRLVLLDRVANLIEEGIDVGIRIGPLDDSSLIARRVGEIHRIVAASPDYLSRYPAPQHPGDLAHANCIRFTGNGRTTWLFQDQGRPLSVPVSGSLECNHGLPAVEACIAGLGIGQFLSYQITGHLAAGRLVPLLPAFQLPPLPVHIVYPHAGLLPHRTRLFIQWMKQALAG</sequence>
<dbReference type="Proteomes" id="UP000604737">
    <property type="component" value="Unassembled WGS sequence"/>
</dbReference>
<evidence type="ECO:0000256" key="4">
    <source>
        <dbReference type="ARBA" id="ARBA00023163"/>
    </source>
</evidence>
<dbReference type="SUPFAM" id="SSF46785">
    <property type="entry name" value="Winged helix' DNA-binding domain"/>
    <property type="match status" value="1"/>
</dbReference>
<dbReference type="PANTHER" id="PTHR30537:SF5">
    <property type="entry name" value="HTH-TYPE TRANSCRIPTIONAL ACTIVATOR TTDR-RELATED"/>
    <property type="match status" value="1"/>
</dbReference>
<evidence type="ECO:0000256" key="1">
    <source>
        <dbReference type="ARBA" id="ARBA00009437"/>
    </source>
</evidence>
<keyword evidence="2" id="KW-0805">Transcription regulation</keyword>
<dbReference type="InterPro" id="IPR005119">
    <property type="entry name" value="LysR_subst-bd"/>
</dbReference>
<dbReference type="Gene3D" id="1.10.10.10">
    <property type="entry name" value="Winged helix-like DNA-binding domain superfamily/Winged helix DNA-binding domain"/>
    <property type="match status" value="1"/>
</dbReference>
<reference evidence="7" key="1">
    <citation type="journal article" date="2019" name="Int. J. Syst. Evol. Microbiol.">
        <title>The Global Catalogue of Microorganisms (GCM) 10K type strain sequencing project: providing services to taxonomists for standard genome sequencing and annotation.</title>
        <authorList>
            <consortium name="The Broad Institute Genomics Platform"/>
            <consortium name="The Broad Institute Genome Sequencing Center for Infectious Disease"/>
            <person name="Wu L."/>
            <person name="Ma J."/>
        </authorList>
    </citation>
    <scope>NUCLEOTIDE SEQUENCE [LARGE SCALE GENOMIC DNA]</scope>
    <source>
        <strain evidence="7">KCTC 23701</strain>
    </source>
</reference>
<dbReference type="InterPro" id="IPR058163">
    <property type="entry name" value="LysR-type_TF_proteobact-type"/>
</dbReference>
<dbReference type="Pfam" id="PF03466">
    <property type="entry name" value="LysR_substrate"/>
    <property type="match status" value="1"/>
</dbReference>
<evidence type="ECO:0000259" key="5">
    <source>
        <dbReference type="PROSITE" id="PS50931"/>
    </source>
</evidence>
<dbReference type="PROSITE" id="PS50931">
    <property type="entry name" value="HTH_LYSR"/>
    <property type="match status" value="1"/>
</dbReference>
<gene>
    <name evidence="6" type="ORF">GCM10007350_29910</name>
</gene>
<evidence type="ECO:0000256" key="2">
    <source>
        <dbReference type="ARBA" id="ARBA00023015"/>
    </source>
</evidence>
<dbReference type="InterPro" id="IPR036388">
    <property type="entry name" value="WH-like_DNA-bd_sf"/>
</dbReference>
<evidence type="ECO:0000256" key="3">
    <source>
        <dbReference type="ARBA" id="ARBA00023125"/>
    </source>
</evidence>
<accession>A0ABQ3H5A9</accession>
<keyword evidence="4" id="KW-0804">Transcription</keyword>
<protein>
    <submittedName>
        <fullName evidence="6">LysR family transcriptional regulator</fullName>
    </submittedName>
</protein>